<evidence type="ECO:0000256" key="7">
    <source>
        <dbReference type="SAM" id="SignalP"/>
    </source>
</evidence>
<dbReference type="Gene3D" id="3.40.50.200">
    <property type="entry name" value="Peptidase S8/S53 domain"/>
    <property type="match status" value="1"/>
</dbReference>
<evidence type="ECO:0000256" key="5">
    <source>
        <dbReference type="PROSITE-ProRule" id="PRU01240"/>
    </source>
</evidence>
<dbReference type="InterPro" id="IPR023827">
    <property type="entry name" value="Peptidase_S8_Asp-AS"/>
</dbReference>
<dbReference type="SUPFAM" id="SSF54897">
    <property type="entry name" value="Protease propeptides/inhibitors"/>
    <property type="match status" value="1"/>
</dbReference>
<dbReference type="InterPro" id="IPR000209">
    <property type="entry name" value="Peptidase_S8/S53_dom"/>
</dbReference>
<dbReference type="GO" id="GO:0004252">
    <property type="term" value="F:serine-type endopeptidase activity"/>
    <property type="evidence" value="ECO:0000318"/>
    <property type="project" value="GO_Central"/>
</dbReference>
<evidence type="ECO:0000256" key="4">
    <source>
        <dbReference type="ARBA" id="ARBA00022825"/>
    </source>
</evidence>
<keyword evidence="7" id="KW-0732">Signal</keyword>
<dbReference type="FunFam" id="3.30.70.80:FF:000010">
    <property type="entry name" value="Uncharacterized protein"/>
    <property type="match status" value="1"/>
</dbReference>
<dbReference type="PROSITE" id="PS51892">
    <property type="entry name" value="SUBTILASE"/>
    <property type="match status" value="1"/>
</dbReference>
<dbReference type="GO" id="GO:0005615">
    <property type="term" value="C:extracellular space"/>
    <property type="evidence" value="ECO:0000318"/>
    <property type="project" value="GO_Central"/>
</dbReference>
<dbReference type="InterPro" id="IPR022398">
    <property type="entry name" value="Peptidase_S8_His-AS"/>
</dbReference>
<evidence type="ECO:0000259" key="9">
    <source>
        <dbReference type="Pfam" id="PF05922"/>
    </source>
</evidence>
<dbReference type="Pfam" id="PF00082">
    <property type="entry name" value="Peptidase_S8"/>
    <property type="match status" value="1"/>
</dbReference>
<dbReference type="AlphaFoldDB" id="A0A7M7RDL0"/>
<evidence type="ECO:0000256" key="6">
    <source>
        <dbReference type="RuleBase" id="RU003355"/>
    </source>
</evidence>
<dbReference type="InterPro" id="IPR015500">
    <property type="entry name" value="Peptidase_S8_subtilisin-rel"/>
</dbReference>
<feature type="domain" description="Peptidase S8/S53" evidence="8">
    <location>
        <begin position="130"/>
        <end position="360"/>
    </location>
</feature>
<evidence type="ECO:0000256" key="2">
    <source>
        <dbReference type="ARBA" id="ARBA00022670"/>
    </source>
</evidence>
<keyword evidence="4 5" id="KW-0720">Serine protease</keyword>
<dbReference type="OrthoDB" id="206201at2759"/>
<keyword evidence="2 5" id="KW-0645">Protease</keyword>
<dbReference type="Proteomes" id="UP000007110">
    <property type="component" value="Unassembled WGS sequence"/>
</dbReference>
<dbReference type="Gene3D" id="3.30.70.80">
    <property type="entry name" value="Peptidase S8 propeptide/proteinase inhibitor I9"/>
    <property type="match status" value="1"/>
</dbReference>
<dbReference type="PRINTS" id="PR00723">
    <property type="entry name" value="SUBTILISIN"/>
</dbReference>
<sequence length="380" mass="40058">MKFVIATILLAATVAAIPTLKERLATIEHRYIVVFEDTVDVDTLVSNLEVDVASVAGEFEITRTFYTALKGIAVKLDERALKLLRVARGVKYIESDAIARVDAAPESWGLDRVDQRDLPLDQSFEMQGDGTGVTVYVLDTGIRETHEDFDGGRARRDPMDFVDDGWNGADCHGHGTHCAGTAAGGIHGIARGANIVSIRLFDCGGFGSASDIVSAIDYTTATAQRPAVMSMSFGVVRRNAIDDAIEAASNSQIIPVAAAGNSDNDACTFSPAGSPKSFTVAASDINDNRAYFSSFGSCVQLFAPGVDITSASSASDVATATWSGTSMACPHVAGVAAVHLGNGVAPEDIRDRLVNDASVNKIYDSEDGTPNKLLYLGPSN</sequence>
<accession>A0A7M7RDL0</accession>
<keyword evidence="3 5" id="KW-0378">Hydrolase</keyword>
<dbReference type="Pfam" id="PF05922">
    <property type="entry name" value="Inhibitor_I9"/>
    <property type="match status" value="1"/>
</dbReference>
<dbReference type="KEGG" id="spu:587971"/>
<dbReference type="PANTHER" id="PTHR43806:SF58">
    <property type="entry name" value="ALKALINE PROTEASE 1-RELATED"/>
    <property type="match status" value="1"/>
</dbReference>
<proteinExistence type="inferred from homology"/>
<evidence type="ECO:0000313" key="10">
    <source>
        <dbReference type="EnsemblMetazoa" id="XP_792768"/>
    </source>
</evidence>
<dbReference type="GeneID" id="587971"/>
<reference evidence="11" key="1">
    <citation type="submission" date="2015-02" db="EMBL/GenBank/DDBJ databases">
        <title>Genome sequencing for Strongylocentrotus purpuratus.</title>
        <authorList>
            <person name="Murali S."/>
            <person name="Liu Y."/>
            <person name="Vee V."/>
            <person name="English A."/>
            <person name="Wang M."/>
            <person name="Skinner E."/>
            <person name="Han Y."/>
            <person name="Muzny D.M."/>
            <person name="Worley K.C."/>
            <person name="Gibbs R.A."/>
        </authorList>
    </citation>
    <scope>NUCLEOTIDE SEQUENCE</scope>
</reference>
<feature type="active site" description="Charge relay system" evidence="5">
    <location>
        <position position="326"/>
    </location>
</feature>
<dbReference type="EnsemblMetazoa" id="XM_787675">
    <property type="protein sequence ID" value="XP_792768"/>
    <property type="gene ID" value="LOC587971"/>
</dbReference>
<protein>
    <submittedName>
        <fullName evidence="10">Uncharacterized protein</fullName>
    </submittedName>
</protein>
<feature type="signal peptide" evidence="7">
    <location>
        <begin position="1"/>
        <end position="16"/>
    </location>
</feature>
<dbReference type="FunFam" id="3.40.50.200:FF:000014">
    <property type="entry name" value="Proteinase K"/>
    <property type="match status" value="1"/>
</dbReference>
<dbReference type="InterPro" id="IPR036852">
    <property type="entry name" value="Peptidase_S8/S53_dom_sf"/>
</dbReference>
<dbReference type="GO" id="GO:0006508">
    <property type="term" value="P:proteolysis"/>
    <property type="evidence" value="ECO:0007669"/>
    <property type="project" value="UniProtKB-KW"/>
</dbReference>
<feature type="active site" description="Charge relay system" evidence="5">
    <location>
        <position position="174"/>
    </location>
</feature>
<feature type="active site" description="Charge relay system" evidence="5">
    <location>
        <position position="139"/>
    </location>
</feature>
<dbReference type="RefSeq" id="XP_792768.3">
    <property type="nucleotide sequence ID" value="XM_787675.5"/>
</dbReference>
<dbReference type="PROSITE" id="PS00138">
    <property type="entry name" value="SUBTILASE_SER"/>
    <property type="match status" value="1"/>
</dbReference>
<dbReference type="InterPro" id="IPR023828">
    <property type="entry name" value="Peptidase_S8_Ser-AS"/>
</dbReference>
<evidence type="ECO:0000313" key="11">
    <source>
        <dbReference type="Proteomes" id="UP000007110"/>
    </source>
</evidence>
<dbReference type="InParanoid" id="A0A7M7RDL0"/>
<keyword evidence="11" id="KW-1185">Reference proteome</keyword>
<dbReference type="OMA" id="ANAKAPC"/>
<feature type="domain" description="Inhibitor I9" evidence="9">
    <location>
        <begin position="30"/>
        <end position="100"/>
    </location>
</feature>
<dbReference type="InterPro" id="IPR037045">
    <property type="entry name" value="S8pro/Inhibitor_I9_sf"/>
</dbReference>
<dbReference type="InterPro" id="IPR010259">
    <property type="entry name" value="S8pro/Inhibitor_I9"/>
</dbReference>
<evidence type="ECO:0000256" key="3">
    <source>
        <dbReference type="ARBA" id="ARBA00022801"/>
    </source>
</evidence>
<dbReference type="InterPro" id="IPR050131">
    <property type="entry name" value="Peptidase_S8_subtilisin-like"/>
</dbReference>
<comment type="similarity">
    <text evidence="1 5 6">Belongs to the peptidase S8 family.</text>
</comment>
<feature type="chain" id="PRO_5029760554" evidence="7">
    <location>
        <begin position="17"/>
        <end position="380"/>
    </location>
</feature>
<organism evidence="10 11">
    <name type="scientific">Strongylocentrotus purpuratus</name>
    <name type="common">Purple sea urchin</name>
    <dbReference type="NCBI Taxonomy" id="7668"/>
    <lineage>
        <taxon>Eukaryota</taxon>
        <taxon>Metazoa</taxon>
        <taxon>Echinodermata</taxon>
        <taxon>Eleutherozoa</taxon>
        <taxon>Echinozoa</taxon>
        <taxon>Echinoidea</taxon>
        <taxon>Euechinoidea</taxon>
        <taxon>Echinacea</taxon>
        <taxon>Camarodonta</taxon>
        <taxon>Echinidea</taxon>
        <taxon>Strongylocentrotidae</taxon>
        <taxon>Strongylocentrotus</taxon>
    </lineage>
</organism>
<name>A0A7M7RDL0_STRPU</name>
<dbReference type="PANTHER" id="PTHR43806">
    <property type="entry name" value="PEPTIDASE S8"/>
    <property type="match status" value="1"/>
</dbReference>
<dbReference type="InterPro" id="IPR034193">
    <property type="entry name" value="PCSK9_ProteinaseK-like"/>
</dbReference>
<dbReference type="PROSITE" id="PS00136">
    <property type="entry name" value="SUBTILASE_ASP"/>
    <property type="match status" value="1"/>
</dbReference>
<evidence type="ECO:0000259" key="8">
    <source>
        <dbReference type="Pfam" id="PF00082"/>
    </source>
</evidence>
<dbReference type="SUPFAM" id="SSF52743">
    <property type="entry name" value="Subtilisin-like"/>
    <property type="match status" value="1"/>
</dbReference>
<dbReference type="CDD" id="cd04077">
    <property type="entry name" value="Peptidases_S8_PCSK9_ProteinaseK_like"/>
    <property type="match status" value="1"/>
</dbReference>
<reference evidence="10" key="2">
    <citation type="submission" date="2021-01" db="UniProtKB">
        <authorList>
            <consortium name="EnsemblMetazoa"/>
        </authorList>
    </citation>
    <scope>IDENTIFICATION</scope>
</reference>
<evidence type="ECO:0000256" key="1">
    <source>
        <dbReference type="ARBA" id="ARBA00011073"/>
    </source>
</evidence>
<dbReference type="PROSITE" id="PS00137">
    <property type="entry name" value="SUBTILASE_HIS"/>
    <property type="match status" value="1"/>
</dbReference>